<keyword evidence="3" id="KW-1185">Reference proteome</keyword>
<dbReference type="EMBL" id="JAATLK010000001">
    <property type="protein sequence ID" value="NIZ46971.1"/>
    <property type="molecule type" value="Genomic_DNA"/>
</dbReference>
<dbReference type="AlphaFoldDB" id="A0A968GH04"/>
<evidence type="ECO:0008006" key="4">
    <source>
        <dbReference type="Google" id="ProtNLM"/>
    </source>
</evidence>
<reference evidence="2" key="1">
    <citation type="submission" date="2020-03" db="EMBL/GenBank/DDBJ databases">
        <title>Spirochaetal bacteria isolated from arthropods constitute a novel genus Entomospira genus novum within the order Spirochaetales.</title>
        <authorList>
            <person name="Grana-Miraglia L."/>
            <person name="Sikutova S."/>
            <person name="Fingerle V."/>
            <person name="Sing A."/>
            <person name="Castillo-Ramirez S."/>
            <person name="Margos G."/>
            <person name="Rudolf I."/>
        </authorList>
    </citation>
    <scope>NUCLEOTIDE SEQUENCE</scope>
    <source>
        <strain evidence="2">BR208</strain>
    </source>
</reference>
<feature type="transmembrane region" description="Helical" evidence="1">
    <location>
        <begin position="12"/>
        <end position="36"/>
    </location>
</feature>
<evidence type="ECO:0000313" key="3">
    <source>
        <dbReference type="Proteomes" id="UP000752013"/>
    </source>
</evidence>
<dbReference type="SUPFAM" id="SSF48452">
    <property type="entry name" value="TPR-like"/>
    <property type="match status" value="1"/>
</dbReference>
<name>A0A968GH04_9SPIO</name>
<dbReference type="Proteomes" id="UP000752013">
    <property type="component" value="Unassembled WGS sequence"/>
</dbReference>
<sequence>MDSLRKSRVQKGFIFGVLALTVVLIGGVLLFARSWAIHKESDFSRLDKVIADVVHGREQRIFTLSPVQEQELLLLQKSRFPYIRLEAMMLLAENASHQQLWEEALALWHQVASHKKSFLAPKAQLNIAYILIQQERIEEAYLALESMRNYRHSTINPDLYNEAEFVKAYLLEMLGDLDAALDIYTSLILTLNDENTWYQQAQARLIYHEKDIAI</sequence>
<proteinExistence type="predicted"/>
<gene>
    <name evidence="2" type="ORF">HCT46_03460</name>
</gene>
<accession>A0A968GH04</accession>
<keyword evidence="1" id="KW-1133">Transmembrane helix</keyword>
<evidence type="ECO:0000256" key="1">
    <source>
        <dbReference type="SAM" id="Phobius"/>
    </source>
</evidence>
<keyword evidence="1" id="KW-0472">Membrane</keyword>
<dbReference type="Gene3D" id="1.25.40.10">
    <property type="entry name" value="Tetratricopeptide repeat domain"/>
    <property type="match status" value="1"/>
</dbReference>
<dbReference type="InterPro" id="IPR011990">
    <property type="entry name" value="TPR-like_helical_dom_sf"/>
</dbReference>
<comment type="caution">
    <text evidence="2">The sequence shown here is derived from an EMBL/GenBank/DDBJ whole genome shotgun (WGS) entry which is preliminary data.</text>
</comment>
<dbReference type="RefSeq" id="WP_167703408.1">
    <property type="nucleotide sequence ID" value="NZ_CP118168.1"/>
</dbReference>
<evidence type="ECO:0000313" key="2">
    <source>
        <dbReference type="EMBL" id="NIZ46971.1"/>
    </source>
</evidence>
<keyword evidence="1" id="KW-0812">Transmembrane</keyword>
<organism evidence="2 3">
    <name type="scientific">Entomospira nematocerorum</name>
    <dbReference type="NCBI Taxonomy" id="2719987"/>
    <lineage>
        <taxon>Bacteria</taxon>
        <taxon>Pseudomonadati</taxon>
        <taxon>Spirochaetota</taxon>
        <taxon>Spirochaetia</taxon>
        <taxon>Spirochaetales</taxon>
        <taxon>Spirochaetaceae</taxon>
        <taxon>Entomospira</taxon>
    </lineage>
</organism>
<protein>
    <recommendedName>
        <fullName evidence="4">Tetratricopeptide repeat protein</fullName>
    </recommendedName>
</protein>